<proteinExistence type="predicted"/>
<dbReference type="Proteomes" id="UP000276133">
    <property type="component" value="Unassembled WGS sequence"/>
</dbReference>
<gene>
    <name evidence="1" type="ORF">BpHYR1_036046</name>
</gene>
<evidence type="ECO:0000313" key="1">
    <source>
        <dbReference type="EMBL" id="RNA28760.1"/>
    </source>
</evidence>
<dbReference type="EMBL" id="REGN01002344">
    <property type="protein sequence ID" value="RNA28760.1"/>
    <property type="molecule type" value="Genomic_DNA"/>
</dbReference>
<comment type="caution">
    <text evidence="1">The sequence shown here is derived from an EMBL/GenBank/DDBJ whole genome shotgun (WGS) entry which is preliminary data.</text>
</comment>
<accession>A0A3M7RZ80</accession>
<sequence length="69" mass="8160">MTLKLRFFSKILSIFNEILNQIYAFFSNSVTKCTKNSFRLSKSRANRTCSVPMLHQTFFKFMGLRNLLE</sequence>
<keyword evidence="2" id="KW-1185">Reference proteome</keyword>
<evidence type="ECO:0000313" key="2">
    <source>
        <dbReference type="Proteomes" id="UP000276133"/>
    </source>
</evidence>
<name>A0A3M7RZ80_BRAPC</name>
<protein>
    <submittedName>
        <fullName evidence="1">Uncharacterized protein</fullName>
    </submittedName>
</protein>
<reference evidence="1 2" key="1">
    <citation type="journal article" date="2018" name="Sci. Rep.">
        <title>Genomic signatures of local adaptation to the degree of environmental predictability in rotifers.</title>
        <authorList>
            <person name="Franch-Gras L."/>
            <person name="Hahn C."/>
            <person name="Garcia-Roger E.M."/>
            <person name="Carmona M.J."/>
            <person name="Serra M."/>
            <person name="Gomez A."/>
        </authorList>
    </citation>
    <scope>NUCLEOTIDE SEQUENCE [LARGE SCALE GENOMIC DNA]</scope>
    <source>
        <strain evidence="1">HYR1</strain>
    </source>
</reference>
<organism evidence="1 2">
    <name type="scientific">Brachionus plicatilis</name>
    <name type="common">Marine rotifer</name>
    <name type="synonym">Brachionus muelleri</name>
    <dbReference type="NCBI Taxonomy" id="10195"/>
    <lineage>
        <taxon>Eukaryota</taxon>
        <taxon>Metazoa</taxon>
        <taxon>Spiralia</taxon>
        <taxon>Gnathifera</taxon>
        <taxon>Rotifera</taxon>
        <taxon>Eurotatoria</taxon>
        <taxon>Monogononta</taxon>
        <taxon>Pseudotrocha</taxon>
        <taxon>Ploima</taxon>
        <taxon>Brachionidae</taxon>
        <taxon>Brachionus</taxon>
    </lineage>
</organism>
<dbReference type="AlphaFoldDB" id="A0A3M7RZ80"/>